<dbReference type="EC" id="1.3.1.54" evidence="4"/>
<keyword evidence="3 4" id="KW-0560">Oxidoreductase</keyword>
<dbReference type="PROSITE" id="PS51014">
    <property type="entry name" value="COBK_CBIJ"/>
    <property type="match status" value="1"/>
</dbReference>
<evidence type="ECO:0000256" key="3">
    <source>
        <dbReference type="ARBA" id="ARBA00023002"/>
    </source>
</evidence>
<evidence type="ECO:0000256" key="1">
    <source>
        <dbReference type="ARBA" id="ARBA00004953"/>
    </source>
</evidence>
<evidence type="ECO:0000313" key="4">
    <source>
        <dbReference type="EMBL" id="MCU6699936.1"/>
    </source>
</evidence>
<protein>
    <submittedName>
        <fullName evidence="4">Precorrin-6A reductase</fullName>
        <ecNumber evidence="4">1.3.1.54</ecNumber>
    </submittedName>
</protein>
<dbReference type="PANTHER" id="PTHR36925:SF1">
    <property type="entry name" value="COBALT-PRECORRIN-6A REDUCTASE"/>
    <property type="match status" value="1"/>
</dbReference>
<dbReference type="Proteomes" id="UP001207605">
    <property type="component" value="Unassembled WGS sequence"/>
</dbReference>
<dbReference type="NCBIfam" id="TIGR00715">
    <property type="entry name" value="precor6x_red"/>
    <property type="match status" value="1"/>
</dbReference>
<sequence length="264" mass="29562">MKILVFAGTTEGRRIAEYLNDTVADSYVSVATEYGGRLLEEYQHLHLLTGRMDEDDITAFLSEKEIDLVIDATHPFAVLVTGNIKRACERAEVRYLRCLREEEHLAEEMEPIGDTGCTVVWVDSVKQAIEYLNNTKGNIFISTGSKELGLYAELDDYQERCYARVLSVWESVKKSMDLGFDGKHLIAMQGPFSKELNVAMLRQTEADYFVTKESGKTGGFEEKYEAAMETGTVLVVVGRPEEEGFGVEEVCQKIAGQLADEQEG</sequence>
<reference evidence="4 5" key="1">
    <citation type="journal article" date="2021" name="ISME Commun">
        <title>Automated analysis of genomic sequences facilitates high-throughput and comprehensive description of bacteria.</title>
        <authorList>
            <person name="Hitch T.C.A."/>
        </authorList>
    </citation>
    <scope>NUCLEOTIDE SEQUENCE [LARGE SCALE GENOMIC DNA]</scope>
    <source>
        <strain evidence="4 5">Sanger_02</strain>
    </source>
</reference>
<comment type="caution">
    <text evidence="4">The sequence shown here is derived from an EMBL/GenBank/DDBJ whole genome shotgun (WGS) entry which is preliminary data.</text>
</comment>
<evidence type="ECO:0000256" key="2">
    <source>
        <dbReference type="ARBA" id="ARBA00022573"/>
    </source>
</evidence>
<dbReference type="Pfam" id="PF02571">
    <property type="entry name" value="CbiJ"/>
    <property type="match status" value="1"/>
</dbReference>
<gene>
    <name evidence="4" type="primary">cobK</name>
    <name evidence="4" type="ORF">OCV65_06795</name>
</gene>
<name>A0ABT2S5T4_9FIRM</name>
<dbReference type="EMBL" id="JAOQJV010000006">
    <property type="protein sequence ID" value="MCU6699936.1"/>
    <property type="molecule type" value="Genomic_DNA"/>
</dbReference>
<dbReference type="PANTHER" id="PTHR36925">
    <property type="entry name" value="COBALT-PRECORRIN-6A REDUCTASE"/>
    <property type="match status" value="1"/>
</dbReference>
<dbReference type="RefSeq" id="WP_262581430.1">
    <property type="nucleotide sequence ID" value="NZ_JAOQJV010000006.1"/>
</dbReference>
<dbReference type="InterPro" id="IPR003723">
    <property type="entry name" value="Precorrin-6x_reduct"/>
</dbReference>
<proteinExistence type="predicted"/>
<accession>A0ABT2S5T4</accession>
<evidence type="ECO:0000313" key="5">
    <source>
        <dbReference type="Proteomes" id="UP001207605"/>
    </source>
</evidence>
<keyword evidence="2" id="KW-0169">Cobalamin biosynthesis</keyword>
<dbReference type="GO" id="GO:0016994">
    <property type="term" value="F:precorrin-6A reductase activity"/>
    <property type="evidence" value="ECO:0007669"/>
    <property type="project" value="UniProtKB-EC"/>
</dbReference>
<keyword evidence="5" id="KW-1185">Reference proteome</keyword>
<comment type="pathway">
    <text evidence="1">Cofactor biosynthesis; adenosylcobalamin biosynthesis.</text>
</comment>
<organism evidence="4 5">
    <name type="scientific">Dorea ammoniilytica</name>
    <dbReference type="NCBI Taxonomy" id="2981788"/>
    <lineage>
        <taxon>Bacteria</taxon>
        <taxon>Bacillati</taxon>
        <taxon>Bacillota</taxon>
        <taxon>Clostridia</taxon>
        <taxon>Lachnospirales</taxon>
        <taxon>Lachnospiraceae</taxon>
        <taxon>Dorea</taxon>
    </lineage>
</organism>